<evidence type="ECO:0000256" key="1">
    <source>
        <dbReference type="SAM" id="MobiDB-lite"/>
    </source>
</evidence>
<reference evidence="2" key="1">
    <citation type="submission" date="2020-04" db="EMBL/GenBank/DDBJ databases">
        <authorList>
            <person name="Chiriac C."/>
            <person name="Salcher M."/>
            <person name="Ghai R."/>
            <person name="Kavagutti S V."/>
        </authorList>
    </citation>
    <scope>NUCLEOTIDE SEQUENCE</scope>
</reference>
<evidence type="ECO:0000313" key="2">
    <source>
        <dbReference type="EMBL" id="CAB4149862.1"/>
    </source>
</evidence>
<dbReference type="EMBL" id="LR796527">
    <property type="protein sequence ID" value="CAB4149862.1"/>
    <property type="molecule type" value="Genomic_DNA"/>
</dbReference>
<sequence>MQHPRCKYCNKEILWIEWLNPVTGELKKIPVDVRASTYDFIEGKWMRSGAKVNHLAICTNQPKPEPEIKAQDHVEDHNQPWYKRDDL</sequence>
<gene>
    <name evidence="2" type="ORF">UFOVP558_42</name>
</gene>
<proteinExistence type="predicted"/>
<feature type="region of interest" description="Disordered" evidence="1">
    <location>
        <begin position="63"/>
        <end position="87"/>
    </location>
</feature>
<feature type="compositionally biased region" description="Basic and acidic residues" evidence="1">
    <location>
        <begin position="64"/>
        <end position="87"/>
    </location>
</feature>
<name>A0A6J5MTY5_9CAUD</name>
<accession>A0A6J5MTY5</accession>
<organism evidence="2">
    <name type="scientific">uncultured Caudovirales phage</name>
    <dbReference type="NCBI Taxonomy" id="2100421"/>
    <lineage>
        <taxon>Viruses</taxon>
        <taxon>Duplodnaviria</taxon>
        <taxon>Heunggongvirae</taxon>
        <taxon>Uroviricota</taxon>
        <taxon>Caudoviricetes</taxon>
        <taxon>Peduoviridae</taxon>
        <taxon>Maltschvirus</taxon>
        <taxon>Maltschvirus maltsch</taxon>
    </lineage>
</organism>
<protein>
    <submittedName>
        <fullName evidence="2">Uncharacterized protein</fullName>
    </submittedName>
</protein>